<protein>
    <recommendedName>
        <fullName evidence="4">Adenylate cyclase</fullName>
    </recommendedName>
</protein>
<evidence type="ECO:0000313" key="2">
    <source>
        <dbReference type="EMBL" id="MFN2976073.1"/>
    </source>
</evidence>
<keyword evidence="3" id="KW-1185">Reference proteome</keyword>
<proteinExistence type="predicted"/>
<keyword evidence="1" id="KW-0812">Transmembrane</keyword>
<gene>
    <name evidence="2" type="ORF">ACK2TP_09885</name>
</gene>
<dbReference type="Proteomes" id="UP001634747">
    <property type="component" value="Unassembled WGS sequence"/>
</dbReference>
<keyword evidence="1" id="KW-0472">Membrane</keyword>
<organism evidence="2 3">
    <name type="scientific">Terriglobus aquaticus</name>
    <dbReference type="NCBI Taxonomy" id="940139"/>
    <lineage>
        <taxon>Bacteria</taxon>
        <taxon>Pseudomonadati</taxon>
        <taxon>Acidobacteriota</taxon>
        <taxon>Terriglobia</taxon>
        <taxon>Terriglobales</taxon>
        <taxon>Acidobacteriaceae</taxon>
        <taxon>Terriglobus</taxon>
    </lineage>
</organism>
<dbReference type="RefSeq" id="WP_344688091.1">
    <property type="nucleotide sequence ID" value="NZ_BAABBH010000001.1"/>
</dbReference>
<accession>A0ABW9KLM7</accession>
<comment type="caution">
    <text evidence="2">The sequence shown here is derived from an EMBL/GenBank/DDBJ whole genome shotgun (WGS) entry which is preliminary data.</text>
</comment>
<keyword evidence="1" id="KW-1133">Transmembrane helix</keyword>
<reference evidence="2 3" key="1">
    <citation type="submission" date="2024-12" db="EMBL/GenBank/DDBJ databases">
        <authorList>
            <person name="Lee Y."/>
        </authorList>
    </citation>
    <scope>NUCLEOTIDE SEQUENCE [LARGE SCALE GENOMIC DNA]</scope>
    <source>
        <strain evidence="2 3">03SUJ4</strain>
    </source>
</reference>
<name>A0ABW9KLM7_9BACT</name>
<dbReference type="EMBL" id="JBJYXY010000001">
    <property type="protein sequence ID" value="MFN2976073.1"/>
    <property type="molecule type" value="Genomic_DNA"/>
</dbReference>
<evidence type="ECO:0000256" key="1">
    <source>
        <dbReference type="SAM" id="Phobius"/>
    </source>
</evidence>
<feature type="transmembrane region" description="Helical" evidence="1">
    <location>
        <begin position="183"/>
        <end position="202"/>
    </location>
</feature>
<sequence length="428" mass="47378">MVTTQRHWTTWKPITEEDRAIVMAELQAVLAHPQFANSKRYPSLLRYLVEHTLAGDVDHIKERTLGVEVFGRPATYDTTNDTVVRFTASEVRRRLNTFYLQSEERPIQIALPVGSYVPEFLRDMSAEEEHAVQHVPALHPAIDSKPAAPTAPQESSPLVQLEPEQSAAYETTAAHRISRLSSILITVAVALAVCGSAAFAWYRMHPIGGSAVDRFWQPFARDSQKPLLIVGGNIFSDNLYSGTETATSDVDYPFVSIQIASAMTRVSSQLQREGSSVDVKAANGTTLNDLRDRPLILIGGYNNQWTKRLTSALPLRLTPAAAPAIQDSARQAQVWQRDRNQPYNSSDDYALIGRYRDTTTGNMVALIAGIGRNGSEAAAQFLTDERRMGDLERQVGKSFDRANFEAVLRVQVIQGKTGAPTLISVRSW</sequence>
<evidence type="ECO:0000313" key="3">
    <source>
        <dbReference type="Proteomes" id="UP001634747"/>
    </source>
</evidence>
<evidence type="ECO:0008006" key="4">
    <source>
        <dbReference type="Google" id="ProtNLM"/>
    </source>
</evidence>